<dbReference type="PROSITE" id="PS51257">
    <property type="entry name" value="PROKAR_LIPOPROTEIN"/>
    <property type="match status" value="1"/>
</dbReference>
<proteinExistence type="predicted"/>
<name>A0A1I2X3T9_9BACT</name>
<evidence type="ECO:0000313" key="2">
    <source>
        <dbReference type="Proteomes" id="UP000198724"/>
    </source>
</evidence>
<evidence type="ECO:0000313" key="1">
    <source>
        <dbReference type="EMBL" id="SFH08195.1"/>
    </source>
</evidence>
<protein>
    <submittedName>
        <fullName evidence="1">Uncharacterized protein</fullName>
    </submittedName>
</protein>
<dbReference type="AlphaFoldDB" id="A0A1I2X3T9"/>
<organism evidence="1 2">
    <name type="scientific">Pontibacter chinhatensis</name>
    <dbReference type="NCBI Taxonomy" id="1436961"/>
    <lineage>
        <taxon>Bacteria</taxon>
        <taxon>Pseudomonadati</taxon>
        <taxon>Bacteroidota</taxon>
        <taxon>Cytophagia</taxon>
        <taxon>Cytophagales</taxon>
        <taxon>Hymenobacteraceae</taxon>
        <taxon>Pontibacter</taxon>
    </lineage>
</organism>
<dbReference type="EMBL" id="FOOT01000005">
    <property type="protein sequence ID" value="SFH08195.1"/>
    <property type="molecule type" value="Genomic_DNA"/>
</dbReference>
<dbReference type="RefSeq" id="WP_092103704.1">
    <property type="nucleotide sequence ID" value="NZ_FOOT01000005.1"/>
</dbReference>
<dbReference type="Proteomes" id="UP000198724">
    <property type="component" value="Unassembled WGS sequence"/>
</dbReference>
<accession>A0A1I2X3T9</accession>
<gene>
    <name evidence="1" type="ORF">SAMN05421739_105370</name>
</gene>
<reference evidence="2" key="1">
    <citation type="submission" date="2016-10" db="EMBL/GenBank/DDBJ databases">
        <authorList>
            <person name="Varghese N."/>
            <person name="Submissions S."/>
        </authorList>
    </citation>
    <scope>NUCLEOTIDE SEQUENCE [LARGE SCALE GENOMIC DNA]</scope>
    <source>
        <strain evidence="2">LP51</strain>
    </source>
</reference>
<sequence length="415" mass="47571">MRTKLLASFLFISTLLSCGPDKESTPVPTPEPVKTFDFSFRYDTYLKAKDYELILSDKDGKVLLDTLLAVNSNHSLSVKSEDTKHDLTTILLDSTNNICVMETFLQVNPDKWHLNFSPTTSSTSFKHEKAEIIYTSVPYDRNFHFRTKYRFGSGYTASWPGNNFVIKDFDRAVPTDLAYILLPSHGLYLFTELTSSQTTADFSEAGKTEKRKYKKPSNVTDYKTNLVGFTKAGDPDSRLDLYWSNFYPSEEYDLQFPPTGIEEFDLGVSYEDADGYFHNYHYSGKQIPTEIDFSTTSDFTVSKSEFDDFMISFTTDKPDIYNSHWVAIDPSHTVNWIVYGSSDVTSYRLKTFLEGLKSKKFAGLDLPQLELLTVSTLKFKNHTYQEYLNIKANASLSSYNKVEQSRLIMKTFKIF</sequence>
<dbReference type="OrthoDB" id="850730at2"/>
<keyword evidence="2" id="KW-1185">Reference proteome</keyword>